<name>D8MXJ2_ERWBE</name>
<dbReference type="PANTHER" id="PTHR48098">
    <property type="entry name" value="ENTEROCHELIN ESTERASE-RELATED"/>
    <property type="match status" value="1"/>
</dbReference>
<evidence type="ECO:0000259" key="5">
    <source>
        <dbReference type="Pfam" id="PF11806"/>
    </source>
</evidence>
<dbReference type="SUPFAM" id="SSF81296">
    <property type="entry name" value="E set domains"/>
    <property type="match status" value="1"/>
</dbReference>
<gene>
    <name evidence="6" type="ordered locus">EbC_40180</name>
</gene>
<keyword evidence="3" id="KW-0378">Hydrolase</keyword>
<dbReference type="InterPro" id="IPR000801">
    <property type="entry name" value="Esterase-like"/>
</dbReference>
<dbReference type="RefSeq" id="WP_013204032.1">
    <property type="nucleotide sequence ID" value="NC_014306.1"/>
</dbReference>
<dbReference type="AlphaFoldDB" id="D8MXJ2"/>
<dbReference type="GO" id="GO:0006826">
    <property type="term" value="P:iron ion transport"/>
    <property type="evidence" value="ECO:0007669"/>
    <property type="project" value="InterPro"/>
</dbReference>
<dbReference type="SUPFAM" id="SSF53474">
    <property type="entry name" value="alpha/beta-Hydrolases"/>
    <property type="match status" value="1"/>
</dbReference>
<dbReference type="Pfam" id="PF00756">
    <property type="entry name" value="Esterase"/>
    <property type="match status" value="1"/>
</dbReference>
<dbReference type="STRING" id="634500.EbC_40180"/>
<dbReference type="InterPro" id="IPR029058">
    <property type="entry name" value="AB_hydrolase_fold"/>
</dbReference>
<evidence type="ECO:0000256" key="1">
    <source>
        <dbReference type="ARBA" id="ARBA00004496"/>
    </source>
</evidence>
<dbReference type="EMBL" id="FP236843">
    <property type="protein sequence ID" value="CAX61549.1"/>
    <property type="molecule type" value="Genomic_DNA"/>
</dbReference>
<keyword evidence="7" id="KW-1185">Reference proteome</keyword>
<dbReference type="Gene3D" id="3.40.50.1820">
    <property type="entry name" value="alpha/beta hydrolase"/>
    <property type="match status" value="1"/>
</dbReference>
<keyword evidence="2" id="KW-0963">Cytoplasm</keyword>
<dbReference type="GO" id="GO:0008849">
    <property type="term" value="F:enterochelin esterase activity"/>
    <property type="evidence" value="ECO:0007669"/>
    <property type="project" value="InterPro"/>
</dbReference>
<dbReference type="InterPro" id="IPR050583">
    <property type="entry name" value="Mycobacterial_A85_antigen"/>
</dbReference>
<dbReference type="Proteomes" id="UP000008793">
    <property type="component" value="Chromosome"/>
</dbReference>
<dbReference type="KEGG" id="ebi:EbC_40180"/>
<dbReference type="HOGENOM" id="CLU_024314_3_0_6"/>
<dbReference type="GO" id="GO:0005506">
    <property type="term" value="F:iron ion binding"/>
    <property type="evidence" value="ECO:0007669"/>
    <property type="project" value="InterPro"/>
</dbReference>
<evidence type="ECO:0000256" key="3">
    <source>
        <dbReference type="ARBA" id="ARBA00022801"/>
    </source>
</evidence>
<evidence type="ECO:0000313" key="6">
    <source>
        <dbReference type="EMBL" id="CAX61549.1"/>
    </source>
</evidence>
<dbReference type="GO" id="GO:0005737">
    <property type="term" value="C:cytoplasm"/>
    <property type="evidence" value="ECO:0007669"/>
    <property type="project" value="UniProtKB-SubCell"/>
</dbReference>
<organism evidence="7">
    <name type="scientific">Erwinia billingiae (strain Eb661)</name>
    <dbReference type="NCBI Taxonomy" id="634500"/>
    <lineage>
        <taxon>Bacteria</taxon>
        <taxon>Pseudomonadati</taxon>
        <taxon>Pseudomonadota</taxon>
        <taxon>Gammaproteobacteria</taxon>
        <taxon>Enterobacterales</taxon>
        <taxon>Erwiniaceae</taxon>
        <taxon>Erwinia</taxon>
    </lineage>
</organism>
<proteinExistence type="inferred from homology"/>
<dbReference type="PANTHER" id="PTHR48098:SF3">
    <property type="entry name" value="IRON(III) ENTEROBACTIN ESTERASE"/>
    <property type="match status" value="1"/>
</dbReference>
<feature type="domain" description="Enterochelin esterase N-terminal" evidence="5">
    <location>
        <begin position="35"/>
        <end position="160"/>
    </location>
</feature>
<dbReference type="Pfam" id="PF11806">
    <property type="entry name" value="Enterochelin_N"/>
    <property type="match status" value="1"/>
</dbReference>
<dbReference type="eggNOG" id="COG2382">
    <property type="taxonomic scope" value="Bacteria"/>
</dbReference>
<protein>
    <submittedName>
        <fullName evidence="6">Enterochelin esterase</fullName>
    </submittedName>
</protein>
<comment type="similarity">
    <text evidence="4">Belongs to the Fes family.</text>
</comment>
<sequence>MTALTSVIGTEAWWQSVAQQGTPFIAREKGKNALVTFLWRDPDGDEFHSAIRNVWLNIIGITDHHRGGLPHSLKRIAGTDVWQTTLSLSQGWRGSYSLMPDTADELPAEPLSMLSLRQWWQRKFPLAQPDRYNPLAGWQSGRGHWVSPLHMPAAPAQPEWQTEDNRLETLNLSWESVLLGNTRDVAILATGEENPLHRPLVILLDGKFWLMSQPVAAPLATLTRSGDLPEAVYIFIDSVDNSLRAAELPCNPLFWQAIQQELLPELRRKIAFSGQAKNTVVVGQSFGGLAAVYAVLNWPERFGCALSQSGSFWWPRRDHQPEQATGLLIQQVVKGIAGMPGQRIALDAGWHEKIILDSNRQLYPLLVDAGLDVRFREIDGGHDALCWRGGITDGLKWLWSDSVSSEEIPKSR</sequence>
<dbReference type="InterPro" id="IPR021764">
    <property type="entry name" value="Enterochelin_esterase_N"/>
</dbReference>
<dbReference type="InterPro" id="IPR014756">
    <property type="entry name" value="Ig_E-set"/>
</dbReference>
<reference evidence="6 7" key="1">
    <citation type="journal article" date="2010" name="BMC Genomics">
        <title>Genome comparison of the epiphytic bacteria Erwinia billingiae and E. tasmaniensis with the pear pathogen E. pyrifoliae.</title>
        <authorList>
            <person name="Kube M."/>
            <person name="Migdoll A.M."/>
            <person name="Gehring I."/>
            <person name="Heitmann K."/>
            <person name="Mayer Y."/>
            <person name="Kuhl H."/>
            <person name="Knaust F."/>
            <person name="Geider K."/>
            <person name="Reinhardt R."/>
        </authorList>
    </citation>
    <scope>NUCLEOTIDE SEQUENCE [LARGE SCALE GENOMIC DNA]</scope>
    <source>
        <strain evidence="6 7">Eb661</strain>
    </source>
</reference>
<dbReference type="Gene3D" id="2.60.40.10">
    <property type="entry name" value="Immunoglobulins"/>
    <property type="match status" value="1"/>
</dbReference>
<evidence type="ECO:0000313" key="7">
    <source>
        <dbReference type="Proteomes" id="UP000008793"/>
    </source>
</evidence>
<dbReference type="GeneID" id="90513958"/>
<comment type="subcellular location">
    <subcellularLocation>
        <location evidence="1">Cytoplasm</location>
    </subcellularLocation>
</comment>
<evidence type="ECO:0000256" key="2">
    <source>
        <dbReference type="ARBA" id="ARBA00022490"/>
    </source>
</evidence>
<dbReference type="NCBIfam" id="NF007758">
    <property type="entry name" value="PRK10439.1"/>
    <property type="match status" value="1"/>
</dbReference>
<dbReference type="InterPro" id="IPR013783">
    <property type="entry name" value="Ig-like_fold"/>
</dbReference>
<evidence type="ECO:0000256" key="4">
    <source>
        <dbReference type="ARBA" id="ARBA00024201"/>
    </source>
</evidence>
<accession>D8MXJ2</accession>